<organism evidence="2 3">
    <name type="scientific">Tritrichomonas musculus</name>
    <dbReference type="NCBI Taxonomy" id="1915356"/>
    <lineage>
        <taxon>Eukaryota</taxon>
        <taxon>Metamonada</taxon>
        <taxon>Parabasalia</taxon>
        <taxon>Tritrichomonadida</taxon>
        <taxon>Tritrichomonadidae</taxon>
        <taxon>Tritrichomonas</taxon>
    </lineage>
</organism>
<dbReference type="Proteomes" id="UP001470230">
    <property type="component" value="Unassembled WGS sequence"/>
</dbReference>
<protein>
    <submittedName>
        <fullName evidence="2">Uncharacterized protein</fullName>
    </submittedName>
</protein>
<evidence type="ECO:0000313" key="2">
    <source>
        <dbReference type="EMBL" id="KAK8892596.1"/>
    </source>
</evidence>
<evidence type="ECO:0000313" key="3">
    <source>
        <dbReference type="Proteomes" id="UP001470230"/>
    </source>
</evidence>
<feature type="compositionally biased region" description="Acidic residues" evidence="1">
    <location>
        <begin position="1"/>
        <end position="10"/>
    </location>
</feature>
<sequence>MNATSSDDDNGQFSQGFNSDPFAVTKSNIVTKTYFYVQDSSDGPSKYYERKWPHEFMFTKNTVFIHVIHCRCLFSNAMLGDVELHANFIERDNYLDSFVCFTKTLICKYKKYKVMKQRYSCEVT</sequence>
<gene>
    <name evidence="2" type="ORF">M9Y10_029835</name>
</gene>
<name>A0ABR2KPA6_9EUKA</name>
<dbReference type="EMBL" id="JAPFFF010000004">
    <property type="protein sequence ID" value="KAK8892596.1"/>
    <property type="molecule type" value="Genomic_DNA"/>
</dbReference>
<accession>A0ABR2KPA6</accession>
<comment type="caution">
    <text evidence="2">The sequence shown here is derived from an EMBL/GenBank/DDBJ whole genome shotgun (WGS) entry which is preliminary data.</text>
</comment>
<reference evidence="2 3" key="1">
    <citation type="submission" date="2024-04" db="EMBL/GenBank/DDBJ databases">
        <title>Tritrichomonas musculus Genome.</title>
        <authorList>
            <person name="Alves-Ferreira E."/>
            <person name="Grigg M."/>
            <person name="Lorenzi H."/>
            <person name="Galac M."/>
        </authorList>
    </citation>
    <scope>NUCLEOTIDE SEQUENCE [LARGE SCALE GENOMIC DNA]</scope>
    <source>
        <strain evidence="2 3">EAF2021</strain>
    </source>
</reference>
<proteinExistence type="predicted"/>
<keyword evidence="3" id="KW-1185">Reference proteome</keyword>
<evidence type="ECO:0000256" key="1">
    <source>
        <dbReference type="SAM" id="MobiDB-lite"/>
    </source>
</evidence>
<feature type="region of interest" description="Disordered" evidence="1">
    <location>
        <begin position="1"/>
        <end position="21"/>
    </location>
</feature>